<dbReference type="SUPFAM" id="SSF55486">
    <property type="entry name" value="Metalloproteases ('zincins'), catalytic domain"/>
    <property type="match status" value="1"/>
</dbReference>
<keyword evidence="1" id="KW-0614">Plasmid</keyword>
<dbReference type="Proteomes" id="UP000184749">
    <property type="component" value="Plasmid pRgalIE4872c"/>
</dbReference>
<organism evidence="1 2">
    <name type="scientific">Rhizobium gallicum</name>
    <dbReference type="NCBI Taxonomy" id="56730"/>
    <lineage>
        <taxon>Bacteria</taxon>
        <taxon>Pseudomonadati</taxon>
        <taxon>Pseudomonadota</taxon>
        <taxon>Alphaproteobacteria</taxon>
        <taxon>Hyphomicrobiales</taxon>
        <taxon>Rhizobiaceae</taxon>
        <taxon>Rhizobium/Agrobacterium group</taxon>
        <taxon>Rhizobium</taxon>
    </lineage>
</organism>
<name>A0A1L5NQA8_9HYPH</name>
<proteinExistence type="predicted"/>
<gene>
    <name evidence="1" type="ORF">IE4872_PC00029</name>
</gene>
<reference evidence="1 2" key="1">
    <citation type="submission" date="2016-09" db="EMBL/GenBank/DDBJ databases">
        <title>The complete genome sequences of Rhizobium gallicum, symbiovars gallicum and phaseoli, symbionts associated to common bean (Phaseolus vulgaris).</title>
        <authorList>
            <person name="Bustos P."/>
            <person name="Santamaria R.I."/>
            <person name="Perez-Carrascal O.M."/>
            <person name="Juarez S."/>
            <person name="Lozano L."/>
            <person name="Martinez-Flores I."/>
            <person name="Martinez-Romero E."/>
            <person name="Cevallos M."/>
            <person name="Romero D."/>
            <person name="Davila G."/>
            <person name="Gonzalez V."/>
        </authorList>
    </citation>
    <scope>NUCLEOTIDE SEQUENCE [LARGE SCALE GENOMIC DNA]</scope>
    <source>
        <strain evidence="1 2">IE4872</strain>
        <plasmid evidence="2">prgalie4872c</plasmid>
    </source>
</reference>
<dbReference type="EMBL" id="CP017104">
    <property type="protein sequence ID" value="APO70062.1"/>
    <property type="molecule type" value="Genomic_DNA"/>
</dbReference>
<dbReference type="AlphaFoldDB" id="A0A1L5NQA8"/>
<accession>A0A1L5NQA8</accession>
<geneLocation type="plasmid" evidence="2">
    <name>prgalie4872c</name>
</geneLocation>
<evidence type="ECO:0000313" key="1">
    <source>
        <dbReference type="EMBL" id="APO70062.1"/>
    </source>
</evidence>
<evidence type="ECO:0000313" key="2">
    <source>
        <dbReference type="Proteomes" id="UP000184749"/>
    </source>
</evidence>
<dbReference type="CDD" id="cd09598">
    <property type="entry name" value="M4_like"/>
    <property type="match status" value="1"/>
</dbReference>
<dbReference type="Gene3D" id="3.10.170.10">
    <property type="match status" value="1"/>
</dbReference>
<sequence>MIAQFSNSKMGPMKEPPPLRKLTIVAKDPGLHLGGPEGPMAITQVAVPAEILAKGPTGYRIKVVDYNATERRAYLDQQDYQDPQGELVDPFACREGETLDDASYQDRLIRDPNFHAQNVYAIAMRTLGIFERALGRRVSWSSGGHQLHIAPHAFAQANAFYSKEDRALLFGYFFGAKGKPVYTCLSHDIIAHETTHALIDGLRSRYTEPSRPDQAAFHEGFADIIALLSIFSLKPVVAAAIGKDGSVLEGEQAIGLVAASKLDPDSIRSSILLGLAQEVGVALEGAERGALRQSVKMSPQEGQALRVSDDEHRRGEVIVAAMMNTFVELWSKRVATLGRFDGDRYNLGSVVEEGAKLAQHLLNIAIRALDYCPPCDIDFSQYLASMLTADREMVPEDEFHYRDTIRNQFAAFGVGLPDTGCDSEGCWTRYANPGGLVYARSNYAAMTRNRDEFFRFLWENREALGISQRAYTEVLSIDSASRVGPDGLMLHETICQYVQRVDIFGAEFKSVLGAERPAGMRTTDRVTAYGGGVVILDQYGQVKYHIANRVEDGKRQRERAEYLMENGQLAAREGPDRLHFSLLHREQMGG</sequence>
<protein>
    <submittedName>
        <fullName evidence="1">Peptidase Gluzincin family protein</fullName>
    </submittedName>
</protein>